<dbReference type="GO" id="GO:0004674">
    <property type="term" value="F:protein serine/threonine kinase activity"/>
    <property type="evidence" value="ECO:0007669"/>
    <property type="project" value="UniProtKB-KW"/>
</dbReference>
<dbReference type="Pfam" id="PF00069">
    <property type="entry name" value="Pkinase"/>
    <property type="match status" value="1"/>
</dbReference>
<dbReference type="Proteomes" id="UP000327013">
    <property type="component" value="Unassembled WGS sequence"/>
</dbReference>
<keyword evidence="3" id="KW-0723">Serine/threonine-protein kinase</keyword>
<evidence type="ECO:0000259" key="12">
    <source>
        <dbReference type="PROSITE" id="PS50011"/>
    </source>
</evidence>
<accession>A0A5N6L4Z6</accession>
<evidence type="ECO:0000256" key="11">
    <source>
        <dbReference type="SAM" id="MobiDB-lite"/>
    </source>
</evidence>
<feature type="compositionally biased region" description="Polar residues" evidence="11">
    <location>
        <begin position="575"/>
        <end position="589"/>
    </location>
</feature>
<evidence type="ECO:0000256" key="8">
    <source>
        <dbReference type="ARBA" id="ARBA00047899"/>
    </source>
</evidence>
<protein>
    <recommendedName>
        <fullName evidence="2">non-specific serine/threonine protein kinase</fullName>
        <ecNumber evidence="2">2.7.11.1</ecNumber>
    </recommendedName>
</protein>
<comment type="catalytic activity">
    <reaction evidence="8">
        <text>L-threonyl-[protein] + ATP = O-phospho-L-threonyl-[protein] + ADP + H(+)</text>
        <dbReference type="Rhea" id="RHEA:46608"/>
        <dbReference type="Rhea" id="RHEA-COMP:11060"/>
        <dbReference type="Rhea" id="RHEA-COMP:11605"/>
        <dbReference type="ChEBI" id="CHEBI:15378"/>
        <dbReference type="ChEBI" id="CHEBI:30013"/>
        <dbReference type="ChEBI" id="CHEBI:30616"/>
        <dbReference type="ChEBI" id="CHEBI:61977"/>
        <dbReference type="ChEBI" id="CHEBI:456216"/>
        <dbReference type="EC" id="2.7.11.1"/>
    </reaction>
</comment>
<dbReference type="PROSITE" id="PS50011">
    <property type="entry name" value="PROTEIN_KINASE_DOM"/>
    <property type="match status" value="1"/>
</dbReference>
<dbReference type="EC" id="2.7.11.1" evidence="2"/>
<feature type="binding site" evidence="10">
    <location>
        <position position="64"/>
    </location>
    <ligand>
        <name>ATP</name>
        <dbReference type="ChEBI" id="CHEBI:30616"/>
    </ligand>
</feature>
<dbReference type="PANTHER" id="PTHR48012:SF10">
    <property type="entry name" value="FI20177P1"/>
    <property type="match status" value="1"/>
</dbReference>
<evidence type="ECO:0000313" key="13">
    <source>
        <dbReference type="EMBL" id="KAB8766469.1"/>
    </source>
</evidence>
<proteinExistence type="inferred from homology"/>
<feature type="region of interest" description="Disordered" evidence="11">
    <location>
        <begin position="351"/>
        <end position="380"/>
    </location>
</feature>
<keyword evidence="6" id="KW-0418">Kinase</keyword>
<keyword evidence="14" id="KW-1185">Reference proteome</keyword>
<dbReference type="InterPro" id="IPR011009">
    <property type="entry name" value="Kinase-like_dom_sf"/>
</dbReference>
<organism evidence="13 14">
    <name type="scientific">Carpinus fangiana</name>
    <dbReference type="NCBI Taxonomy" id="176857"/>
    <lineage>
        <taxon>Eukaryota</taxon>
        <taxon>Viridiplantae</taxon>
        <taxon>Streptophyta</taxon>
        <taxon>Embryophyta</taxon>
        <taxon>Tracheophyta</taxon>
        <taxon>Spermatophyta</taxon>
        <taxon>Magnoliopsida</taxon>
        <taxon>eudicotyledons</taxon>
        <taxon>Gunneridae</taxon>
        <taxon>Pentapetalae</taxon>
        <taxon>rosids</taxon>
        <taxon>fabids</taxon>
        <taxon>Fagales</taxon>
        <taxon>Betulaceae</taxon>
        <taxon>Carpinus</taxon>
    </lineage>
</organism>
<feature type="compositionally biased region" description="Low complexity" evidence="11">
    <location>
        <begin position="525"/>
        <end position="535"/>
    </location>
</feature>
<dbReference type="InterPro" id="IPR000719">
    <property type="entry name" value="Prot_kinase_dom"/>
</dbReference>
<dbReference type="SUPFAM" id="SSF56112">
    <property type="entry name" value="Protein kinase-like (PK-like)"/>
    <property type="match status" value="1"/>
</dbReference>
<dbReference type="GO" id="GO:0005737">
    <property type="term" value="C:cytoplasm"/>
    <property type="evidence" value="ECO:0007669"/>
    <property type="project" value="TreeGrafter"/>
</dbReference>
<dbReference type="Gene3D" id="1.10.510.10">
    <property type="entry name" value="Transferase(Phosphotransferase) domain 1"/>
    <property type="match status" value="1"/>
</dbReference>
<reference evidence="13 14" key="1">
    <citation type="submission" date="2019-06" db="EMBL/GenBank/DDBJ databases">
        <title>A chromosomal-level reference genome of Carpinus fangiana (Coryloideae, Betulaceae).</title>
        <authorList>
            <person name="Yang X."/>
            <person name="Wang Z."/>
            <person name="Zhang L."/>
            <person name="Hao G."/>
            <person name="Liu J."/>
            <person name="Yang Y."/>
        </authorList>
    </citation>
    <scope>NUCLEOTIDE SEQUENCE [LARGE SCALE GENOMIC DNA]</scope>
    <source>
        <strain evidence="13">Cfa_2016G</strain>
        <tissue evidence="13">Leaf</tissue>
    </source>
</reference>
<comment type="catalytic activity">
    <reaction evidence="9">
        <text>L-seryl-[protein] + ATP = O-phospho-L-seryl-[protein] + ADP + H(+)</text>
        <dbReference type="Rhea" id="RHEA:17989"/>
        <dbReference type="Rhea" id="RHEA-COMP:9863"/>
        <dbReference type="Rhea" id="RHEA-COMP:11604"/>
        <dbReference type="ChEBI" id="CHEBI:15378"/>
        <dbReference type="ChEBI" id="CHEBI:29999"/>
        <dbReference type="ChEBI" id="CHEBI:30616"/>
        <dbReference type="ChEBI" id="CHEBI:83421"/>
        <dbReference type="ChEBI" id="CHEBI:456216"/>
        <dbReference type="EC" id="2.7.11.1"/>
    </reaction>
</comment>
<feature type="domain" description="Protein kinase" evidence="12">
    <location>
        <begin position="29"/>
        <end position="307"/>
    </location>
</feature>
<evidence type="ECO:0000256" key="7">
    <source>
        <dbReference type="ARBA" id="ARBA00022840"/>
    </source>
</evidence>
<evidence type="ECO:0000256" key="1">
    <source>
        <dbReference type="ARBA" id="ARBA00008874"/>
    </source>
</evidence>
<sequence>MKNTLKEARDQQDAVRVTAEKLNVDPPPYEFLEMIGKGSFGNVFKCRQLSTGRQSLAGAIVAVKMIDTDREDLAELWSRRAENLTAFEKEVAVLVTLLGSGARNVNKIYDAFSFGASLWIVSEYCPGGGINTLMKAYEGKGLQERHIIPIARESAIALKDIHAANYIHRDVKAANILITQDGKLQLCDFGVAGIYEEVGPASKRTTIVGTPHWMPPEMHKEQSATMTQGYGPEVDCWSYGITIYEMVTGHPPHAHVPMEFLNTVVDDPPRLDQDEYPANLCDFVAFCLESDPEKRPSAAQILEHPYIANTDDSHPTATLKELISKFREWESLGGSRASLFILPTGGGPALEREDDDWNFADDATDDDEYSPSEATPSTARPYLTEWDRQRAYQKAERAGERFQNLFDENADKEYEYVDDFFRPQPVMPQTVRPAAPALEAPPVLRRAHSEQVPDNRMSTASGMIDLDEAMMPDEESLPIANTIRPRRSMPRFTLDEVDDDDHSSWQPDTDYTRRATREWKFPSMTAPTSSATSEADGANRRTQDWTFPSSDTGDRHTQDWSFPSSEAPDNRRTQEWTFPKSNPSITTGSAVDPQETRRRTQDWTFSSAMANYEEGADPNAESAVMGTPELDQGPVFDSEGAPSLPSHIGTSSHDERWRIAPSPLPPIAAPSAEALAPGASSTVVTEELADLLARMRVEVARTTRNLEHIVPTAANRRTMTNGSGSGGSGVRRTRRI</sequence>
<feature type="region of interest" description="Disordered" evidence="11">
    <location>
        <begin position="516"/>
        <end position="600"/>
    </location>
</feature>
<evidence type="ECO:0000256" key="6">
    <source>
        <dbReference type="ARBA" id="ARBA00022777"/>
    </source>
</evidence>
<dbReference type="PROSITE" id="PS00108">
    <property type="entry name" value="PROTEIN_KINASE_ST"/>
    <property type="match status" value="1"/>
</dbReference>
<keyword evidence="7 10" id="KW-0067">ATP-binding</keyword>
<feature type="region of interest" description="Disordered" evidence="11">
    <location>
        <begin position="716"/>
        <end position="736"/>
    </location>
</feature>
<name>A0A5N6L4Z6_9ROSI</name>
<dbReference type="PANTHER" id="PTHR48012">
    <property type="entry name" value="STERILE20-LIKE KINASE, ISOFORM B-RELATED"/>
    <property type="match status" value="1"/>
</dbReference>
<feature type="compositionally biased region" description="Acidic residues" evidence="11">
    <location>
        <begin position="352"/>
        <end position="370"/>
    </location>
</feature>
<keyword evidence="5 10" id="KW-0547">Nucleotide-binding</keyword>
<evidence type="ECO:0000256" key="4">
    <source>
        <dbReference type="ARBA" id="ARBA00022679"/>
    </source>
</evidence>
<keyword evidence="4" id="KW-0808">Transferase</keyword>
<evidence type="ECO:0000256" key="9">
    <source>
        <dbReference type="ARBA" id="ARBA00048679"/>
    </source>
</evidence>
<comment type="caution">
    <text evidence="13">The sequence shown here is derived from an EMBL/GenBank/DDBJ whole genome shotgun (WGS) entry which is preliminary data.</text>
</comment>
<dbReference type="InterPro" id="IPR050629">
    <property type="entry name" value="STE20/SPS1-PAK"/>
</dbReference>
<gene>
    <name evidence="13" type="ORF">FH972_026629</name>
</gene>
<comment type="similarity">
    <text evidence="1">Belongs to the protein kinase superfamily. STE Ser/Thr protein kinase family. STE20 subfamily.</text>
</comment>
<dbReference type="SMART" id="SM00220">
    <property type="entry name" value="S_TKc"/>
    <property type="match status" value="1"/>
</dbReference>
<dbReference type="EMBL" id="VIBQ01000101">
    <property type="protein sequence ID" value="KAB8766469.1"/>
    <property type="molecule type" value="Genomic_DNA"/>
</dbReference>
<dbReference type="GO" id="GO:0005524">
    <property type="term" value="F:ATP binding"/>
    <property type="evidence" value="ECO:0007669"/>
    <property type="project" value="UniProtKB-UniRule"/>
</dbReference>
<dbReference type="AlphaFoldDB" id="A0A5N6L4Z6"/>
<dbReference type="InterPro" id="IPR008271">
    <property type="entry name" value="Ser/Thr_kinase_AS"/>
</dbReference>
<dbReference type="OrthoDB" id="248923at2759"/>
<evidence type="ECO:0000256" key="10">
    <source>
        <dbReference type="PROSITE-ProRule" id="PRU10141"/>
    </source>
</evidence>
<dbReference type="InterPro" id="IPR017441">
    <property type="entry name" value="Protein_kinase_ATP_BS"/>
</dbReference>
<evidence type="ECO:0000313" key="14">
    <source>
        <dbReference type="Proteomes" id="UP000327013"/>
    </source>
</evidence>
<dbReference type="PROSITE" id="PS00107">
    <property type="entry name" value="PROTEIN_KINASE_ATP"/>
    <property type="match status" value="1"/>
</dbReference>
<evidence type="ECO:0000256" key="5">
    <source>
        <dbReference type="ARBA" id="ARBA00022741"/>
    </source>
</evidence>
<evidence type="ECO:0000256" key="2">
    <source>
        <dbReference type="ARBA" id="ARBA00012513"/>
    </source>
</evidence>
<evidence type="ECO:0000256" key="3">
    <source>
        <dbReference type="ARBA" id="ARBA00022527"/>
    </source>
</evidence>